<organism evidence="2 3">
    <name type="scientific">Dryococelus australis</name>
    <dbReference type="NCBI Taxonomy" id="614101"/>
    <lineage>
        <taxon>Eukaryota</taxon>
        <taxon>Metazoa</taxon>
        <taxon>Ecdysozoa</taxon>
        <taxon>Arthropoda</taxon>
        <taxon>Hexapoda</taxon>
        <taxon>Insecta</taxon>
        <taxon>Pterygota</taxon>
        <taxon>Neoptera</taxon>
        <taxon>Polyneoptera</taxon>
        <taxon>Phasmatodea</taxon>
        <taxon>Verophasmatodea</taxon>
        <taxon>Anareolatae</taxon>
        <taxon>Phasmatidae</taxon>
        <taxon>Eurycanthinae</taxon>
        <taxon>Dryococelus</taxon>
    </lineage>
</organism>
<name>A0ABQ9IH08_9NEOP</name>
<reference evidence="2 3" key="1">
    <citation type="submission" date="2023-02" db="EMBL/GenBank/DDBJ databases">
        <title>LHISI_Scaffold_Assembly.</title>
        <authorList>
            <person name="Stuart O.P."/>
            <person name="Cleave R."/>
            <person name="Magrath M.J.L."/>
            <person name="Mikheyev A.S."/>
        </authorList>
    </citation>
    <scope>NUCLEOTIDE SEQUENCE [LARGE SCALE GENOMIC DNA]</scope>
    <source>
        <strain evidence="2">Daus_M_001</strain>
        <tissue evidence="2">Leg muscle</tissue>
    </source>
</reference>
<accession>A0ABQ9IH08</accession>
<evidence type="ECO:0000256" key="1">
    <source>
        <dbReference type="SAM" id="MobiDB-lite"/>
    </source>
</evidence>
<feature type="region of interest" description="Disordered" evidence="1">
    <location>
        <begin position="1"/>
        <end position="30"/>
    </location>
</feature>
<evidence type="ECO:0000313" key="3">
    <source>
        <dbReference type="Proteomes" id="UP001159363"/>
    </source>
</evidence>
<keyword evidence="3" id="KW-1185">Reference proteome</keyword>
<evidence type="ECO:0000313" key="2">
    <source>
        <dbReference type="EMBL" id="KAJ8895984.1"/>
    </source>
</evidence>
<feature type="region of interest" description="Disordered" evidence="1">
    <location>
        <begin position="784"/>
        <end position="831"/>
    </location>
</feature>
<proteinExistence type="predicted"/>
<protein>
    <submittedName>
        <fullName evidence="2">Uncharacterized protein</fullName>
    </submittedName>
</protein>
<comment type="caution">
    <text evidence="2">The sequence shown here is derived from an EMBL/GenBank/DDBJ whole genome shotgun (WGS) entry which is preliminary data.</text>
</comment>
<sequence length="899" mass="99108">MARGAGDSRGNPPTSGIVRHVPHTGRKCGNDPACTGINLHKTGPQKTPPSLEYLYRVLLASLGRTCRNFQTKANATTTPLPSSDATVHTPPLSHWTTLLRATEPSLALTDPNIHNAHGGAVESVVEFRRKYSRSVVIIQQATTARELTNLLRVGAISLYMSRSASPISTPAAALCGSHIAPTNTAQHDKNRNHDNTFILSTLLLELTARQFTDARRRTFEQHLSHQLHASLLQTVTGAAAYWPLYGKLAIQFNFARLYTLRVVADDTTKTEIISNPKLLVGRQNCRLTEISAIRLPIPIHHRSIGPHLIKHYNAVYKVRDWAAAKPLTCSETRDLEVGACLPRNVTNSKSAHYRGVIKVTVRRPAFSLHGGKKNQTPLSDEALGVRVSVARIAPSLLDLGRGAEFILQFDLATQNEDVIVPNRGLCTIDFESRRTFRISGESHHCRSSERGVCSGPYTTHSVAAVVSLCGLRKFPSPDRKEHIAQSGACMQHEDWRSTKMAEALEKPPHCSAQGQPLPTPLTPPLTKAMQDGDNWQESLTLLPAPPSLTLHPLSRGTCPEVKHTYTIPPTATPEAVFGRKTSYSPRARIHSPEHNFSDIWRVGLSTQPALAADPRNDIESDCMKYTITFECNGFRHNLPQPAVNTTVGEDASSLFKQSKFDIYDETSGEDSSEDVSDTVKGIPSTNALKKAEGVYNAHYRFPEDPNKLVNKLRAVGHLPNGRAFAHPDYSIVTPMFLNCFAEFSCLISFFVQSCYAPGAVCAFKAPKKPMRVIEESMEQRRYERAREKTGDPREYPPTNGIVWHDSHTRKSGVTRPGIEPGSPGCQLDHSSTKKNCAPRQVVSHESCQFRGWQPCSPRARLMRQSPTNSPLDAFLASTHPYNRRAAHGPAKAPVTLSNI</sequence>
<feature type="compositionally biased region" description="Basic and acidic residues" evidence="1">
    <location>
        <begin position="784"/>
        <end position="794"/>
    </location>
</feature>
<dbReference type="Proteomes" id="UP001159363">
    <property type="component" value="Chromosome 1"/>
</dbReference>
<gene>
    <name evidence="2" type="ORF">PR048_001325</name>
</gene>
<dbReference type="EMBL" id="JARBHB010000001">
    <property type="protein sequence ID" value="KAJ8895984.1"/>
    <property type="molecule type" value="Genomic_DNA"/>
</dbReference>